<feature type="region of interest" description="Disordered" evidence="1">
    <location>
        <begin position="332"/>
        <end position="354"/>
    </location>
</feature>
<dbReference type="Gene3D" id="3.80.10.10">
    <property type="entry name" value="Ribonuclease Inhibitor"/>
    <property type="match status" value="1"/>
</dbReference>
<protein>
    <submittedName>
        <fullName evidence="2">Unnamed protein product</fullName>
    </submittedName>
</protein>
<evidence type="ECO:0000256" key="1">
    <source>
        <dbReference type="SAM" id="MobiDB-lite"/>
    </source>
</evidence>
<dbReference type="PANTHER" id="PTHR22708">
    <property type="entry name" value="LEUCINE-RICH REPEAT-CONTAINING PROTEIN 56"/>
    <property type="match status" value="1"/>
</dbReference>
<feature type="region of interest" description="Disordered" evidence="1">
    <location>
        <begin position="179"/>
        <end position="223"/>
    </location>
</feature>
<feature type="compositionally biased region" description="Basic and acidic residues" evidence="1">
    <location>
        <begin position="421"/>
        <end position="441"/>
    </location>
</feature>
<dbReference type="InterPro" id="IPR040091">
    <property type="entry name" value="LRRC56"/>
</dbReference>
<feature type="region of interest" description="Disordered" evidence="1">
    <location>
        <begin position="274"/>
        <end position="294"/>
    </location>
</feature>
<dbReference type="Proteomes" id="UP001165121">
    <property type="component" value="Unassembled WGS sequence"/>
</dbReference>
<feature type="region of interest" description="Disordered" evidence="1">
    <location>
        <begin position="106"/>
        <end position="154"/>
    </location>
</feature>
<dbReference type="PANTHER" id="PTHR22708:SF0">
    <property type="entry name" value="LEUCINE-RICH REPEAT-CONTAINING PROTEIN 56"/>
    <property type="match status" value="1"/>
</dbReference>
<dbReference type="InterPro" id="IPR032675">
    <property type="entry name" value="LRR_dom_sf"/>
</dbReference>
<evidence type="ECO:0000313" key="3">
    <source>
        <dbReference type="Proteomes" id="UP001165121"/>
    </source>
</evidence>
<evidence type="ECO:0000313" key="2">
    <source>
        <dbReference type="EMBL" id="GMF30198.1"/>
    </source>
</evidence>
<keyword evidence="3" id="KW-1185">Reference proteome</keyword>
<gene>
    <name evidence="2" type="ORF">Pfra01_000662700</name>
</gene>
<comment type="caution">
    <text evidence="2">The sequence shown here is derived from an EMBL/GenBank/DDBJ whole genome shotgun (WGS) entry which is preliminary data.</text>
</comment>
<feature type="compositionally biased region" description="Polar residues" evidence="1">
    <location>
        <begin position="106"/>
        <end position="126"/>
    </location>
</feature>
<dbReference type="InterPro" id="IPR001611">
    <property type="entry name" value="Leu-rich_rpt"/>
</dbReference>
<dbReference type="AlphaFoldDB" id="A0A9W6UDJ6"/>
<name>A0A9W6UDJ6_9STRA</name>
<feature type="compositionally biased region" description="Low complexity" evidence="1">
    <location>
        <begin position="127"/>
        <end position="138"/>
    </location>
</feature>
<reference evidence="2" key="1">
    <citation type="submission" date="2023-04" db="EMBL/GenBank/DDBJ databases">
        <title>Phytophthora fragariaefolia NBRC 109709.</title>
        <authorList>
            <person name="Ichikawa N."/>
            <person name="Sato H."/>
            <person name="Tonouchi N."/>
        </authorList>
    </citation>
    <scope>NUCLEOTIDE SEQUENCE</scope>
    <source>
        <strain evidence="2">NBRC 109709</strain>
    </source>
</reference>
<dbReference type="OrthoDB" id="201275at2759"/>
<dbReference type="EMBL" id="BSXT01000569">
    <property type="protein sequence ID" value="GMF30198.1"/>
    <property type="molecule type" value="Genomic_DNA"/>
</dbReference>
<dbReference type="PROSITE" id="PS51450">
    <property type="entry name" value="LRR"/>
    <property type="match status" value="1"/>
</dbReference>
<feature type="region of interest" description="Disordered" evidence="1">
    <location>
        <begin position="410"/>
        <end position="447"/>
    </location>
</feature>
<proteinExistence type="predicted"/>
<organism evidence="2 3">
    <name type="scientific">Phytophthora fragariaefolia</name>
    <dbReference type="NCBI Taxonomy" id="1490495"/>
    <lineage>
        <taxon>Eukaryota</taxon>
        <taxon>Sar</taxon>
        <taxon>Stramenopiles</taxon>
        <taxon>Oomycota</taxon>
        <taxon>Peronosporomycetes</taxon>
        <taxon>Peronosporales</taxon>
        <taxon>Peronosporaceae</taxon>
        <taxon>Phytophthora</taxon>
    </lineage>
</organism>
<sequence length="447" mass="49069">MHCQISDLDGIGALVNLQELYLQHNTVSDMSPLAMHEELRLTSLNLTGNPVERVERYRQIVTNFVPQLVSLDDRAFSESERARLSDTEIDSAIRKYREQLQIEMSSCESTNNLRTMGPNDTISPRQLSNSSSTTGLSGIPVESPVTEDSGSRLTHGTDIVFAGNVSSALRRHRYEAEAGSTLDLRSSSGSYSEGSAGANDSRPSSSHGLLERPKTPGRRISITDTLDRARELDTHKYKSRDAILDELKSWQLDSVGTSQIGVPRDTDEALYMELDNPSESSRSRRKGSVDANRSDIAATRAQLERRPNASAGVLRNGVNVREAFVGMATSTIRPSSRGVSTRQRASHSSTSRVDILVLEGGDDTKRPCSPTKTPRGIYSTASSCTTALGHHHEWNLEVLSPKVDITTAKRHLPSSLSSKQQLERSQKRGYDKTADDDHSSDSDADDE</sequence>
<feature type="compositionally biased region" description="Polar residues" evidence="1">
    <location>
        <begin position="332"/>
        <end position="352"/>
    </location>
</feature>
<dbReference type="SUPFAM" id="SSF52058">
    <property type="entry name" value="L domain-like"/>
    <property type="match status" value="1"/>
</dbReference>
<feature type="compositionally biased region" description="Low complexity" evidence="1">
    <location>
        <begin position="179"/>
        <end position="197"/>
    </location>
</feature>
<accession>A0A9W6UDJ6</accession>